<dbReference type="RefSeq" id="WP_269445178.1">
    <property type="nucleotide sequence ID" value="NZ_CP097463.1"/>
</dbReference>
<dbReference type="InterPro" id="IPR040783">
    <property type="entry name" value="VLRF1"/>
</dbReference>
<dbReference type="Gene3D" id="3.30.420.60">
    <property type="entry name" value="eRF1 domain 2"/>
    <property type="match status" value="1"/>
</dbReference>
<accession>A0ABY7K1S8</accession>
<dbReference type="Pfam" id="PF18859">
    <property type="entry name" value="acVLRF1"/>
    <property type="match status" value="1"/>
</dbReference>
<dbReference type="SUPFAM" id="SSF53137">
    <property type="entry name" value="Translational machinery components"/>
    <property type="match status" value="1"/>
</dbReference>
<dbReference type="InterPro" id="IPR042226">
    <property type="entry name" value="eFR1_2_sf"/>
</dbReference>
<dbReference type="NCBIfam" id="NF041024">
    <property type="entry name" value="acVLRF1_NCBI"/>
    <property type="match status" value="1"/>
</dbReference>
<keyword evidence="3" id="KW-1185">Reference proteome</keyword>
<feature type="domain" description="Actinobacteria/chloroflexi VLRF1 release factor" evidence="1">
    <location>
        <begin position="65"/>
        <end position="195"/>
    </location>
</feature>
<evidence type="ECO:0000313" key="3">
    <source>
        <dbReference type="Proteomes" id="UP001164693"/>
    </source>
</evidence>
<proteinExistence type="predicted"/>
<protein>
    <recommendedName>
        <fullName evidence="1">Actinobacteria/chloroflexi VLRF1 release factor domain-containing protein</fullName>
    </recommendedName>
</protein>
<dbReference type="Proteomes" id="UP001164693">
    <property type="component" value="Chromosome"/>
</dbReference>
<evidence type="ECO:0000259" key="1">
    <source>
        <dbReference type="Pfam" id="PF18859"/>
    </source>
</evidence>
<sequence length="198" mass="21260">MRTVTVPAARLRRWLAGFAERHGPTQTESGAELVTLTGSDGAQAWIEVPFPPLAGELAEHAERSRRVGVLLVRRGGHAAGIFDGTELITSKVDSSYVQGTTKAGGWSQQRYARRRANQSKAAFADAADIAARILLPGPLDALVCGGDRRAVDEVLADTRLAPLRPLVTGRLLAVPDPRLKVLQATPEQFLAVRITLDP</sequence>
<dbReference type="EMBL" id="CP097463">
    <property type="protein sequence ID" value="WAX58639.1"/>
    <property type="molecule type" value="Genomic_DNA"/>
</dbReference>
<organism evidence="2 3">
    <name type="scientific">Jatrophihabitans cynanchi</name>
    <dbReference type="NCBI Taxonomy" id="2944128"/>
    <lineage>
        <taxon>Bacteria</taxon>
        <taxon>Bacillati</taxon>
        <taxon>Actinomycetota</taxon>
        <taxon>Actinomycetes</taxon>
        <taxon>Jatrophihabitantales</taxon>
        <taxon>Jatrophihabitantaceae</taxon>
        <taxon>Jatrophihabitans</taxon>
    </lineage>
</organism>
<reference evidence="2" key="1">
    <citation type="submission" date="2022-05" db="EMBL/GenBank/DDBJ databases">
        <title>Jatrophihabitans sp. SB3-54 whole genome sequence.</title>
        <authorList>
            <person name="Suh M.K."/>
            <person name="Eom M.K."/>
            <person name="Kim J.S."/>
            <person name="Kim H.S."/>
            <person name="Do H.E."/>
            <person name="Shin Y.K."/>
            <person name="Lee J.-S."/>
        </authorList>
    </citation>
    <scope>NUCLEOTIDE SEQUENCE</scope>
    <source>
        <strain evidence="2">SB3-54</strain>
    </source>
</reference>
<name>A0ABY7K1S8_9ACTN</name>
<evidence type="ECO:0000313" key="2">
    <source>
        <dbReference type="EMBL" id="WAX58639.1"/>
    </source>
</evidence>
<gene>
    <name evidence="2" type="ORF">M6B22_07690</name>
</gene>